<protein>
    <submittedName>
        <fullName evidence="1">Uncharacterized protein</fullName>
    </submittedName>
</protein>
<accession>A0A4Y2SI73</accession>
<comment type="caution">
    <text evidence="1">The sequence shown here is derived from an EMBL/GenBank/DDBJ whole genome shotgun (WGS) entry which is preliminary data.</text>
</comment>
<reference evidence="1 2" key="1">
    <citation type="journal article" date="2019" name="Sci. Rep.">
        <title>Orb-weaving spider Araneus ventricosus genome elucidates the spidroin gene catalogue.</title>
        <authorList>
            <person name="Kono N."/>
            <person name="Nakamura H."/>
            <person name="Ohtoshi R."/>
            <person name="Moran D.A.P."/>
            <person name="Shinohara A."/>
            <person name="Yoshida Y."/>
            <person name="Fujiwara M."/>
            <person name="Mori M."/>
            <person name="Tomita M."/>
            <person name="Arakawa K."/>
        </authorList>
    </citation>
    <scope>NUCLEOTIDE SEQUENCE [LARGE SCALE GENOMIC DNA]</scope>
</reference>
<dbReference type="AlphaFoldDB" id="A0A4Y2SI73"/>
<name>A0A4Y2SI73_ARAVE</name>
<proteinExistence type="predicted"/>
<sequence>MGMIHRPLQKSQTELTDLKVESVLTKTLQPFGLSRPWVMEWNGYRIIGGLVGEVSARKRGFQVPNYGFQLECSHGGLACALEPEGWSRLCQDSTSHWVGSTHPGIYGR</sequence>
<dbReference type="EMBL" id="BGPR01021811">
    <property type="protein sequence ID" value="GBN87463.1"/>
    <property type="molecule type" value="Genomic_DNA"/>
</dbReference>
<evidence type="ECO:0000313" key="2">
    <source>
        <dbReference type="Proteomes" id="UP000499080"/>
    </source>
</evidence>
<keyword evidence="2" id="KW-1185">Reference proteome</keyword>
<gene>
    <name evidence="1" type="ORF">AVEN_87459_1</name>
</gene>
<organism evidence="1 2">
    <name type="scientific">Araneus ventricosus</name>
    <name type="common">Orbweaver spider</name>
    <name type="synonym">Epeira ventricosa</name>
    <dbReference type="NCBI Taxonomy" id="182803"/>
    <lineage>
        <taxon>Eukaryota</taxon>
        <taxon>Metazoa</taxon>
        <taxon>Ecdysozoa</taxon>
        <taxon>Arthropoda</taxon>
        <taxon>Chelicerata</taxon>
        <taxon>Arachnida</taxon>
        <taxon>Araneae</taxon>
        <taxon>Araneomorphae</taxon>
        <taxon>Entelegynae</taxon>
        <taxon>Araneoidea</taxon>
        <taxon>Araneidae</taxon>
        <taxon>Araneus</taxon>
    </lineage>
</organism>
<dbReference type="Proteomes" id="UP000499080">
    <property type="component" value="Unassembled WGS sequence"/>
</dbReference>
<evidence type="ECO:0000313" key="1">
    <source>
        <dbReference type="EMBL" id="GBN87463.1"/>
    </source>
</evidence>